<feature type="transmembrane region" description="Helical" evidence="7">
    <location>
        <begin position="12"/>
        <end position="29"/>
    </location>
</feature>
<evidence type="ECO:0000313" key="10">
    <source>
        <dbReference type="EMBL" id="MDO6670624.1"/>
    </source>
</evidence>
<dbReference type="NCBIfam" id="TIGR01730">
    <property type="entry name" value="RND_mfp"/>
    <property type="match status" value="1"/>
</dbReference>
<dbReference type="PANTHER" id="PTHR30367:SF12">
    <property type="entry name" value="P-HYDROXYBENZOIC ACID EFFLUX PUMP SUBUNIT AAEA"/>
    <property type="match status" value="1"/>
</dbReference>
<dbReference type="SUPFAM" id="SSF111369">
    <property type="entry name" value="HlyD-like secretion proteins"/>
    <property type="match status" value="1"/>
</dbReference>
<evidence type="ECO:0000256" key="4">
    <source>
        <dbReference type="ARBA" id="ARBA00023136"/>
    </source>
</evidence>
<evidence type="ECO:0000313" key="11">
    <source>
        <dbReference type="Proteomes" id="UP001170481"/>
    </source>
</evidence>
<dbReference type="Pfam" id="PF25878">
    <property type="entry name" value="HH_AAEA_pHBA"/>
    <property type="match status" value="1"/>
</dbReference>
<feature type="domain" description="p-hydroxybenzoic acid efflux pump subunit AaeA alpha-helical hairpin" evidence="8">
    <location>
        <begin position="81"/>
        <end position="153"/>
    </location>
</feature>
<feature type="region of interest" description="Disordered" evidence="6">
    <location>
        <begin position="298"/>
        <end position="326"/>
    </location>
</feature>
<feature type="coiled-coil region" evidence="5">
    <location>
        <begin position="80"/>
        <end position="158"/>
    </location>
</feature>
<feature type="compositionally biased region" description="Low complexity" evidence="6">
    <location>
        <begin position="302"/>
        <end position="319"/>
    </location>
</feature>
<dbReference type="EMBL" id="JAUORK010000001">
    <property type="protein sequence ID" value="MDO6670624.1"/>
    <property type="molecule type" value="Genomic_DNA"/>
</dbReference>
<gene>
    <name evidence="10" type="ORF">Q4535_00695</name>
</gene>
<dbReference type="GO" id="GO:0022857">
    <property type="term" value="F:transmembrane transporter activity"/>
    <property type="evidence" value="ECO:0007669"/>
    <property type="project" value="InterPro"/>
</dbReference>
<keyword evidence="2 7" id="KW-0812">Transmembrane</keyword>
<evidence type="ECO:0000259" key="9">
    <source>
        <dbReference type="Pfam" id="PF25963"/>
    </source>
</evidence>
<dbReference type="Gene3D" id="2.40.30.170">
    <property type="match status" value="1"/>
</dbReference>
<evidence type="ECO:0000259" key="8">
    <source>
        <dbReference type="Pfam" id="PF25878"/>
    </source>
</evidence>
<keyword evidence="5" id="KW-0175">Coiled coil</keyword>
<dbReference type="InterPro" id="IPR058634">
    <property type="entry name" value="AaeA-lik-b-barrel"/>
</dbReference>
<dbReference type="InterPro" id="IPR058632">
    <property type="entry name" value="HH_AaeA"/>
</dbReference>
<evidence type="ECO:0000256" key="7">
    <source>
        <dbReference type="SAM" id="Phobius"/>
    </source>
</evidence>
<accession>A0AAP4TV00</accession>
<protein>
    <submittedName>
        <fullName evidence="10">Efflux RND transporter periplasmic adaptor subunit</fullName>
    </submittedName>
</protein>
<comment type="caution">
    <text evidence="10">The sequence shown here is derived from an EMBL/GenBank/DDBJ whole genome shotgun (WGS) entry which is preliminary data.</text>
</comment>
<dbReference type="InterPro" id="IPR050393">
    <property type="entry name" value="MFP_Efflux_Pump"/>
</dbReference>
<evidence type="ECO:0000256" key="5">
    <source>
        <dbReference type="SAM" id="Coils"/>
    </source>
</evidence>
<name>A0AAP4TV00_9GAMM</name>
<dbReference type="Proteomes" id="UP001170481">
    <property type="component" value="Unassembled WGS sequence"/>
</dbReference>
<reference evidence="10" key="1">
    <citation type="submission" date="2023-07" db="EMBL/GenBank/DDBJ databases">
        <title>Genome content predicts the carbon catabolic preferences of heterotrophic bacteria.</title>
        <authorList>
            <person name="Gralka M."/>
        </authorList>
    </citation>
    <scope>NUCLEOTIDE SEQUENCE</scope>
    <source>
        <strain evidence="10">C2R13</strain>
    </source>
</reference>
<dbReference type="Gene3D" id="1.10.287.470">
    <property type="entry name" value="Helix hairpin bin"/>
    <property type="match status" value="1"/>
</dbReference>
<evidence type="ECO:0000256" key="1">
    <source>
        <dbReference type="ARBA" id="ARBA00009477"/>
    </source>
</evidence>
<evidence type="ECO:0000256" key="2">
    <source>
        <dbReference type="ARBA" id="ARBA00022692"/>
    </source>
</evidence>
<sequence>MRNLRQKAVKWIITLCLVAAAAWCAVWLWNTYMYSPWTRDARVRAEVITLSPDVSGWVRELNVADTTRVKEGDVILQVDRARYEAALAKAKASLASAKATLSLKEHESNRRGRLTNRAISEEERDSARLEAEVARADVQQAEAAVQSAQLDLDRTRLVAPADGSILNMHLSQGNYVTAGTAVMALIKDDSFYLSAYFQETKLQHVRPGDPVQITLMSGNEDFKGRVVGIGQGIADDNTATNAQQLPQVSATFSWVRLAQRIPVRVEFDDIEAVRASGVNLAAGMTASVRLITAEDGNDEATQAKAAPVEAEPVETAQAVQDEDGKH</sequence>
<organism evidence="10 11">
    <name type="scientific">Cobetia amphilecti</name>
    <dbReference type="NCBI Taxonomy" id="1055104"/>
    <lineage>
        <taxon>Bacteria</taxon>
        <taxon>Pseudomonadati</taxon>
        <taxon>Pseudomonadota</taxon>
        <taxon>Gammaproteobacteria</taxon>
        <taxon>Oceanospirillales</taxon>
        <taxon>Halomonadaceae</taxon>
        <taxon>Cobetia</taxon>
    </lineage>
</organism>
<dbReference type="RefSeq" id="WP_082388751.1">
    <property type="nucleotide sequence ID" value="NZ_JAUORK010000001.1"/>
</dbReference>
<dbReference type="InterPro" id="IPR006143">
    <property type="entry name" value="RND_pump_MFP"/>
</dbReference>
<dbReference type="GO" id="GO:0016020">
    <property type="term" value="C:membrane"/>
    <property type="evidence" value="ECO:0007669"/>
    <property type="project" value="InterPro"/>
</dbReference>
<comment type="similarity">
    <text evidence="1">Belongs to the membrane fusion protein (MFP) (TC 8.A.1) family.</text>
</comment>
<feature type="domain" description="p-hydroxybenzoic acid efflux pump subunit AaeA-like beta-barrel" evidence="9">
    <location>
        <begin position="190"/>
        <end position="289"/>
    </location>
</feature>
<dbReference type="PANTHER" id="PTHR30367">
    <property type="entry name" value="P-HYDROXYBENZOIC ACID EFFLUX PUMP SUBUNIT AAEA-RELATED"/>
    <property type="match status" value="1"/>
</dbReference>
<dbReference type="Pfam" id="PF25963">
    <property type="entry name" value="Beta-barrel_AAEA"/>
    <property type="match status" value="1"/>
</dbReference>
<evidence type="ECO:0000256" key="3">
    <source>
        <dbReference type="ARBA" id="ARBA00022989"/>
    </source>
</evidence>
<dbReference type="AlphaFoldDB" id="A0AAP4TV00"/>
<keyword evidence="4 7" id="KW-0472">Membrane</keyword>
<proteinExistence type="inferred from homology"/>
<keyword evidence="3 7" id="KW-1133">Transmembrane helix</keyword>
<evidence type="ECO:0000256" key="6">
    <source>
        <dbReference type="SAM" id="MobiDB-lite"/>
    </source>
</evidence>